<dbReference type="InterPro" id="IPR013320">
    <property type="entry name" value="ConA-like_dom_sf"/>
</dbReference>
<dbReference type="PROSITE" id="PS50026">
    <property type="entry name" value="EGF_3"/>
    <property type="match status" value="1"/>
</dbReference>
<dbReference type="AlphaFoldDB" id="A0A087TUR2"/>
<protein>
    <submittedName>
        <fullName evidence="6">Neurexin-2-alpha</fullName>
    </submittedName>
</protein>
<sequence length="245" mass="27646">MAVVQLRWRWLFFILFVLSKSSVKAFVLEGSPNSYAQFKRWYAGVTDSLSFDFRTTEPNGLLLYLDDGGISDFIELKLVDGTLRLRFNLGGGALLIHAGRNLHDDQWHHVELIRNVEDTLLRVDDDTQSKVTKGNDYLFGNFSGNSFVYIGGIPSWYSAKLTQMSLPSVFFEPHFRGSIRNVVYASEEGSHQHQDMIEFKGIRSNDLDACKHHDPCQHGGECISTDSGAICNCNTGDYDGNFCEK</sequence>
<dbReference type="InterPro" id="IPR050372">
    <property type="entry name" value="Neurexin-related_CASP"/>
</dbReference>
<keyword evidence="7" id="KW-1185">Reference proteome</keyword>
<keyword evidence="2" id="KW-0245">EGF-like domain</keyword>
<evidence type="ECO:0000256" key="1">
    <source>
        <dbReference type="ARBA" id="ARBA00023157"/>
    </source>
</evidence>
<dbReference type="PROSITE" id="PS50025">
    <property type="entry name" value="LAM_G_DOMAIN"/>
    <property type="match status" value="1"/>
</dbReference>
<reference evidence="6 7" key="1">
    <citation type="submission" date="2013-11" db="EMBL/GenBank/DDBJ databases">
        <title>Genome sequencing of Stegodyphus mimosarum.</title>
        <authorList>
            <person name="Bechsgaard J."/>
        </authorList>
    </citation>
    <scope>NUCLEOTIDE SEQUENCE [LARGE SCALE GENOMIC DNA]</scope>
</reference>
<feature type="domain" description="EGF-like" evidence="5">
    <location>
        <begin position="206"/>
        <end position="244"/>
    </location>
</feature>
<accession>A0A087TUR2</accession>
<evidence type="ECO:0000313" key="7">
    <source>
        <dbReference type="Proteomes" id="UP000054359"/>
    </source>
</evidence>
<dbReference type="GO" id="GO:0016020">
    <property type="term" value="C:membrane"/>
    <property type="evidence" value="ECO:0007669"/>
    <property type="project" value="UniProtKB-SubCell"/>
</dbReference>
<evidence type="ECO:0000313" key="6">
    <source>
        <dbReference type="EMBL" id="KFM68851.1"/>
    </source>
</evidence>
<evidence type="ECO:0000259" key="5">
    <source>
        <dbReference type="PROSITE" id="PS50026"/>
    </source>
</evidence>
<dbReference type="STRING" id="407821.A0A087TUR2"/>
<evidence type="ECO:0000259" key="4">
    <source>
        <dbReference type="PROSITE" id="PS50025"/>
    </source>
</evidence>
<keyword evidence="1" id="KW-1015">Disulfide bond</keyword>
<gene>
    <name evidence="6" type="ORF">X975_06805</name>
</gene>
<dbReference type="Gene3D" id="2.10.25.10">
    <property type="entry name" value="Laminin"/>
    <property type="match status" value="1"/>
</dbReference>
<dbReference type="InterPro" id="IPR001791">
    <property type="entry name" value="Laminin_G"/>
</dbReference>
<dbReference type="Gene3D" id="2.60.120.200">
    <property type="match status" value="1"/>
</dbReference>
<dbReference type="PANTHER" id="PTHR15036">
    <property type="entry name" value="PIKACHURIN-LIKE PROTEIN"/>
    <property type="match status" value="1"/>
</dbReference>
<dbReference type="OMA" id="FARYGRW"/>
<proteinExistence type="predicted"/>
<dbReference type="PANTHER" id="PTHR15036:SF49">
    <property type="entry name" value="AXOTACTIN"/>
    <property type="match status" value="1"/>
</dbReference>
<dbReference type="CDD" id="cd00054">
    <property type="entry name" value="EGF_CA"/>
    <property type="match status" value="1"/>
</dbReference>
<dbReference type="EMBL" id="KK116815">
    <property type="protein sequence ID" value="KFM68851.1"/>
    <property type="molecule type" value="Genomic_DNA"/>
</dbReference>
<keyword evidence="3" id="KW-0732">Signal</keyword>
<feature type="domain" description="Laminin G" evidence="4">
    <location>
        <begin position="25"/>
        <end position="210"/>
    </location>
</feature>
<dbReference type="InterPro" id="IPR000742">
    <property type="entry name" value="EGF"/>
</dbReference>
<dbReference type="SMART" id="SM00282">
    <property type="entry name" value="LamG"/>
    <property type="match status" value="1"/>
</dbReference>
<organism evidence="6 7">
    <name type="scientific">Stegodyphus mimosarum</name>
    <name type="common">African social velvet spider</name>
    <dbReference type="NCBI Taxonomy" id="407821"/>
    <lineage>
        <taxon>Eukaryota</taxon>
        <taxon>Metazoa</taxon>
        <taxon>Ecdysozoa</taxon>
        <taxon>Arthropoda</taxon>
        <taxon>Chelicerata</taxon>
        <taxon>Arachnida</taxon>
        <taxon>Araneae</taxon>
        <taxon>Araneomorphae</taxon>
        <taxon>Entelegynae</taxon>
        <taxon>Eresoidea</taxon>
        <taxon>Eresidae</taxon>
        <taxon>Stegodyphus</taxon>
    </lineage>
</organism>
<comment type="caution">
    <text evidence="2">Lacks conserved residue(s) required for the propagation of feature annotation.</text>
</comment>
<name>A0A087TUR2_STEMI</name>
<dbReference type="CDD" id="cd00110">
    <property type="entry name" value="LamG"/>
    <property type="match status" value="1"/>
</dbReference>
<evidence type="ECO:0000256" key="3">
    <source>
        <dbReference type="SAM" id="SignalP"/>
    </source>
</evidence>
<feature type="non-terminal residue" evidence="6">
    <location>
        <position position="245"/>
    </location>
</feature>
<dbReference type="SUPFAM" id="SSF49899">
    <property type="entry name" value="Concanavalin A-like lectins/glucanases"/>
    <property type="match status" value="1"/>
</dbReference>
<dbReference type="OrthoDB" id="6275838at2759"/>
<evidence type="ECO:0000256" key="2">
    <source>
        <dbReference type="PROSITE-ProRule" id="PRU00076"/>
    </source>
</evidence>
<feature type="chain" id="PRO_5001829977" evidence="3">
    <location>
        <begin position="26"/>
        <end position="245"/>
    </location>
</feature>
<feature type="signal peptide" evidence="3">
    <location>
        <begin position="1"/>
        <end position="25"/>
    </location>
</feature>
<dbReference type="Pfam" id="PF02210">
    <property type="entry name" value="Laminin_G_2"/>
    <property type="match status" value="1"/>
</dbReference>
<dbReference type="Proteomes" id="UP000054359">
    <property type="component" value="Unassembled WGS sequence"/>
</dbReference>